<keyword evidence="8" id="KW-0418">Kinase</keyword>
<evidence type="ECO:0000256" key="5">
    <source>
        <dbReference type="ARBA" id="ARBA00022553"/>
    </source>
</evidence>
<dbReference type="InterPro" id="IPR017441">
    <property type="entry name" value="Protein_kinase_ATP_BS"/>
</dbReference>
<keyword evidence="6" id="KW-0808">Transferase</keyword>
<evidence type="ECO:0000256" key="13">
    <source>
        <dbReference type="PIRSR" id="PIRSR037993-1"/>
    </source>
</evidence>
<dbReference type="InterPro" id="IPR000719">
    <property type="entry name" value="Prot_kinase_dom"/>
</dbReference>
<proteinExistence type="inferred from homology"/>
<evidence type="ECO:0000256" key="12">
    <source>
        <dbReference type="ARBA" id="ARBA00048679"/>
    </source>
</evidence>
<evidence type="ECO:0000256" key="10">
    <source>
        <dbReference type="ARBA" id="ARBA00023200"/>
    </source>
</evidence>
<comment type="catalytic activity">
    <reaction evidence="11">
        <text>L-threonyl-[protein] + ATP = O-phospho-L-threonyl-[protein] + ADP + H(+)</text>
        <dbReference type="Rhea" id="RHEA:46608"/>
        <dbReference type="Rhea" id="RHEA-COMP:11060"/>
        <dbReference type="Rhea" id="RHEA-COMP:11605"/>
        <dbReference type="ChEBI" id="CHEBI:15378"/>
        <dbReference type="ChEBI" id="CHEBI:30013"/>
        <dbReference type="ChEBI" id="CHEBI:30616"/>
        <dbReference type="ChEBI" id="CHEBI:61977"/>
        <dbReference type="ChEBI" id="CHEBI:456216"/>
        <dbReference type="EC" id="2.7.11.1"/>
    </reaction>
</comment>
<feature type="binding site" evidence="14">
    <location>
        <position position="123"/>
    </location>
    <ligand>
        <name>ATP</name>
        <dbReference type="ChEBI" id="CHEBI:30616"/>
    </ligand>
</feature>
<dbReference type="InterPro" id="IPR011009">
    <property type="entry name" value="Kinase-like_dom_sf"/>
</dbReference>
<reference evidence="18 19" key="1">
    <citation type="submission" date="2020-08" db="EMBL/GenBank/DDBJ databases">
        <authorList>
            <person name="Hejnol A."/>
        </authorList>
    </citation>
    <scope>NUCLEOTIDE SEQUENCE [LARGE SCALE GENOMIC DNA]</scope>
</reference>
<dbReference type="PANTHER" id="PTHR22984">
    <property type="entry name" value="SERINE/THREONINE-PROTEIN KINASE PIM"/>
    <property type="match status" value="1"/>
</dbReference>
<dbReference type="GO" id="GO:0043066">
    <property type="term" value="P:negative regulation of apoptotic process"/>
    <property type="evidence" value="ECO:0007669"/>
    <property type="project" value="InterPro"/>
</dbReference>
<dbReference type="Proteomes" id="UP000549394">
    <property type="component" value="Unassembled WGS sequence"/>
</dbReference>
<dbReference type="FunFam" id="1.10.510.10:FF:000571">
    <property type="entry name" value="Maternal embryonic leucine zipper kinase"/>
    <property type="match status" value="1"/>
</dbReference>
<keyword evidence="9 14" id="KW-0067">ATP-binding</keyword>
<feature type="domain" description="Protein kinase" evidence="17">
    <location>
        <begin position="35"/>
        <end position="285"/>
    </location>
</feature>
<keyword evidence="5" id="KW-0597">Phosphoprotein</keyword>
<evidence type="ECO:0000256" key="3">
    <source>
        <dbReference type="ARBA" id="ARBA00016885"/>
    </source>
</evidence>
<dbReference type="EMBL" id="CAJFCJ010000008">
    <property type="protein sequence ID" value="CAD5118242.1"/>
    <property type="molecule type" value="Genomic_DNA"/>
</dbReference>
<dbReference type="GO" id="GO:0005737">
    <property type="term" value="C:cytoplasm"/>
    <property type="evidence" value="ECO:0007669"/>
    <property type="project" value="TreeGrafter"/>
</dbReference>
<dbReference type="Gene3D" id="3.30.200.20">
    <property type="entry name" value="Phosphorylase Kinase, domain 1"/>
    <property type="match status" value="1"/>
</dbReference>
<dbReference type="GO" id="GO:0030430">
    <property type="term" value="C:host cell cytoplasm"/>
    <property type="evidence" value="ECO:0007669"/>
    <property type="project" value="UniProtKB-SubCell"/>
</dbReference>
<evidence type="ECO:0000256" key="15">
    <source>
        <dbReference type="PROSITE-ProRule" id="PRU10141"/>
    </source>
</evidence>
<comment type="similarity">
    <text evidence="16">Belongs to the protein kinase superfamily.</text>
</comment>
<dbReference type="Gene3D" id="1.10.510.10">
    <property type="entry name" value="Transferase(Phosphotransferase) domain 1"/>
    <property type="match status" value="1"/>
</dbReference>
<evidence type="ECO:0000256" key="16">
    <source>
        <dbReference type="RuleBase" id="RU000304"/>
    </source>
</evidence>
<dbReference type="SUPFAM" id="SSF56112">
    <property type="entry name" value="Protein kinase-like (PK-like)"/>
    <property type="match status" value="1"/>
</dbReference>
<feature type="binding site" evidence="14">
    <location>
        <begin position="41"/>
        <end position="49"/>
    </location>
    <ligand>
        <name>ATP</name>
        <dbReference type="ChEBI" id="CHEBI:30616"/>
    </ligand>
</feature>
<protein>
    <recommendedName>
        <fullName evidence="3">Serine/threonine-protein kinase 1</fullName>
        <ecNumber evidence="2">2.7.11.1</ecNumber>
    </recommendedName>
</protein>
<feature type="binding site" evidence="15">
    <location>
        <position position="65"/>
    </location>
    <ligand>
        <name>ATP</name>
        <dbReference type="ChEBI" id="CHEBI:30616"/>
    </ligand>
</feature>
<evidence type="ECO:0000256" key="7">
    <source>
        <dbReference type="ARBA" id="ARBA00022741"/>
    </source>
</evidence>
<feature type="binding site" evidence="14">
    <location>
        <position position="64"/>
    </location>
    <ligand>
        <name>ATP</name>
        <dbReference type="ChEBI" id="CHEBI:30616"/>
    </ligand>
</feature>
<evidence type="ECO:0000256" key="9">
    <source>
        <dbReference type="ARBA" id="ARBA00022840"/>
    </source>
</evidence>
<dbReference type="PROSITE" id="PS00107">
    <property type="entry name" value="PROTEIN_KINASE_ATP"/>
    <property type="match status" value="1"/>
</dbReference>
<dbReference type="GO" id="GO:0005524">
    <property type="term" value="F:ATP binding"/>
    <property type="evidence" value="ECO:0007669"/>
    <property type="project" value="UniProtKB-UniRule"/>
</dbReference>
<feature type="binding site" evidence="14">
    <location>
        <position position="116"/>
    </location>
    <ligand>
        <name>ATP</name>
        <dbReference type="ChEBI" id="CHEBI:30616"/>
    </ligand>
</feature>
<dbReference type="PROSITE" id="PS00108">
    <property type="entry name" value="PROTEIN_KINASE_ST"/>
    <property type="match status" value="1"/>
</dbReference>
<evidence type="ECO:0000256" key="2">
    <source>
        <dbReference type="ARBA" id="ARBA00012513"/>
    </source>
</evidence>
<dbReference type="InterPro" id="IPR008271">
    <property type="entry name" value="Ser/Thr_kinase_AS"/>
</dbReference>
<evidence type="ECO:0000256" key="4">
    <source>
        <dbReference type="ARBA" id="ARBA00022527"/>
    </source>
</evidence>
<evidence type="ECO:0000256" key="11">
    <source>
        <dbReference type="ARBA" id="ARBA00047899"/>
    </source>
</evidence>
<gene>
    <name evidence="18" type="ORF">DGYR_LOCUS6654</name>
</gene>
<comment type="catalytic activity">
    <reaction evidence="12">
        <text>L-seryl-[protein] + ATP = O-phospho-L-seryl-[protein] + ADP + H(+)</text>
        <dbReference type="Rhea" id="RHEA:17989"/>
        <dbReference type="Rhea" id="RHEA-COMP:9863"/>
        <dbReference type="Rhea" id="RHEA-COMP:11604"/>
        <dbReference type="ChEBI" id="CHEBI:15378"/>
        <dbReference type="ChEBI" id="CHEBI:29999"/>
        <dbReference type="ChEBI" id="CHEBI:30616"/>
        <dbReference type="ChEBI" id="CHEBI:83421"/>
        <dbReference type="ChEBI" id="CHEBI:456216"/>
        <dbReference type="EC" id="2.7.11.1"/>
    </reaction>
</comment>
<dbReference type="OrthoDB" id="193931at2759"/>
<dbReference type="PANTHER" id="PTHR22984:SF25">
    <property type="entry name" value="PROTEIN KINASE DOMAIN-CONTAINING PROTEIN"/>
    <property type="match status" value="1"/>
</dbReference>
<evidence type="ECO:0000256" key="14">
    <source>
        <dbReference type="PIRSR" id="PIRSR037993-2"/>
    </source>
</evidence>
<keyword evidence="10" id="KW-1035">Host cytoplasm</keyword>
<evidence type="ECO:0000256" key="6">
    <source>
        <dbReference type="ARBA" id="ARBA00022679"/>
    </source>
</evidence>
<accession>A0A7I8VPM1</accession>
<name>A0A7I8VPM1_9ANNE</name>
<evidence type="ECO:0000256" key="1">
    <source>
        <dbReference type="ARBA" id="ARBA00004192"/>
    </source>
</evidence>
<dbReference type="InterPro" id="IPR051138">
    <property type="entry name" value="PIM_Ser/Thr_kinase"/>
</dbReference>
<dbReference type="EC" id="2.7.11.1" evidence="2"/>
<evidence type="ECO:0000256" key="8">
    <source>
        <dbReference type="ARBA" id="ARBA00022777"/>
    </source>
</evidence>
<dbReference type="Pfam" id="PF00069">
    <property type="entry name" value="Pkinase"/>
    <property type="match status" value="1"/>
</dbReference>
<evidence type="ECO:0000259" key="17">
    <source>
        <dbReference type="PROSITE" id="PS50011"/>
    </source>
</evidence>
<dbReference type="PIRSF" id="PIRSF037993">
    <property type="entry name" value="STPK_Pim-1"/>
    <property type="match status" value="1"/>
</dbReference>
<dbReference type="SMART" id="SM00220">
    <property type="entry name" value="S_TKc"/>
    <property type="match status" value="1"/>
</dbReference>
<keyword evidence="4 16" id="KW-0723">Serine/threonine-protein kinase</keyword>
<dbReference type="GO" id="GO:0004674">
    <property type="term" value="F:protein serine/threonine kinase activity"/>
    <property type="evidence" value="ECO:0007669"/>
    <property type="project" value="UniProtKB-KW"/>
</dbReference>
<comment type="caution">
    <text evidence="18">The sequence shown here is derived from an EMBL/GenBank/DDBJ whole genome shotgun (WGS) entry which is preliminary data.</text>
</comment>
<evidence type="ECO:0000313" key="19">
    <source>
        <dbReference type="Proteomes" id="UP000549394"/>
    </source>
</evidence>
<sequence>MDRTLKKCPTVDYDLFKKGEAIEIQDNEYYLDTKYIVENQLGSGGFGTVYGGFRKEDQLPVAIKKINKYKVPKWSELNGERVPTEVVLLLRVQHIEGIVKLIEYFDTEEYFVLVLERPRSVVDLFDYISEKLLVDEDTARDFMKQIVRMLIQCHDSGVTHRDIKDENLLVDLENGKLKLIDFGSGSFTKETLYDEYDGTRVYSPPEWVRYKRYFYGPMTVWSLGILLYDMVCGDIPFEKDEQIIRAEVEFRGNISEECKNLIENCLSVKWVDRPTLKDILKHPWMTMGSLSRTSSQNSSTNSLNNN</sequence>
<dbReference type="AlphaFoldDB" id="A0A7I8VPM1"/>
<dbReference type="PROSITE" id="PS50011">
    <property type="entry name" value="PROTEIN_KINASE_DOM"/>
    <property type="match status" value="1"/>
</dbReference>
<keyword evidence="19" id="KW-1185">Reference proteome</keyword>
<evidence type="ECO:0000313" key="18">
    <source>
        <dbReference type="EMBL" id="CAD5118242.1"/>
    </source>
</evidence>
<organism evidence="18 19">
    <name type="scientific">Dimorphilus gyrociliatus</name>
    <dbReference type="NCBI Taxonomy" id="2664684"/>
    <lineage>
        <taxon>Eukaryota</taxon>
        <taxon>Metazoa</taxon>
        <taxon>Spiralia</taxon>
        <taxon>Lophotrochozoa</taxon>
        <taxon>Annelida</taxon>
        <taxon>Polychaeta</taxon>
        <taxon>Polychaeta incertae sedis</taxon>
        <taxon>Dinophilidae</taxon>
        <taxon>Dimorphilus</taxon>
    </lineage>
</organism>
<comment type="subcellular location">
    <subcellularLocation>
        <location evidence="1">Host cytoplasm</location>
    </subcellularLocation>
</comment>
<keyword evidence="7 15" id="KW-0547">Nucleotide-binding</keyword>
<dbReference type="InterPro" id="IPR017348">
    <property type="entry name" value="PIM1/2/3"/>
</dbReference>
<feature type="active site" description="Proton acceptor" evidence="13">
    <location>
        <position position="162"/>
    </location>
</feature>